<organism evidence="10">
    <name type="scientific">Physcomitrium patens</name>
    <name type="common">Spreading-leaved earth moss</name>
    <name type="synonym">Physcomitrella patens</name>
    <dbReference type="NCBI Taxonomy" id="3218"/>
    <lineage>
        <taxon>Eukaryota</taxon>
        <taxon>Viridiplantae</taxon>
        <taxon>Streptophyta</taxon>
        <taxon>Embryophyta</taxon>
        <taxon>Bryophyta</taxon>
        <taxon>Bryophytina</taxon>
        <taxon>Bryopsida</taxon>
        <taxon>Funariidae</taxon>
        <taxon>Funariales</taxon>
        <taxon>Funariaceae</taxon>
        <taxon>Physcomitrium</taxon>
    </lineage>
</organism>
<dbReference type="Pfam" id="PF21238">
    <property type="entry name" value="Pus10_C"/>
    <property type="match status" value="1"/>
</dbReference>
<evidence type="ECO:0000313" key="11">
    <source>
        <dbReference type="EnsemblPlants" id="Pp3c20_10980V3.1"/>
    </source>
</evidence>
<dbReference type="EnsemblPlants" id="Pp3c20_10980V3.2">
    <property type="protein sequence ID" value="Pp3c20_10980V3.2"/>
    <property type="gene ID" value="Pp3c20_10980"/>
</dbReference>
<dbReference type="Gramene" id="Pp3c20_10980V3.1">
    <property type="protein sequence ID" value="Pp3c20_10980V3.1"/>
    <property type="gene ID" value="Pp3c20_10980"/>
</dbReference>
<dbReference type="InterPro" id="IPR048741">
    <property type="entry name" value="Pus10-like_C"/>
</dbReference>
<reference evidence="10 12" key="1">
    <citation type="journal article" date="2008" name="Science">
        <title>The Physcomitrella genome reveals evolutionary insights into the conquest of land by plants.</title>
        <authorList>
            <person name="Rensing S."/>
            <person name="Lang D."/>
            <person name="Zimmer A."/>
            <person name="Terry A."/>
            <person name="Salamov A."/>
            <person name="Shapiro H."/>
            <person name="Nishiyama T."/>
            <person name="Perroud P.-F."/>
            <person name="Lindquist E."/>
            <person name="Kamisugi Y."/>
            <person name="Tanahashi T."/>
            <person name="Sakakibara K."/>
            <person name="Fujita T."/>
            <person name="Oishi K."/>
            <person name="Shin-I T."/>
            <person name="Kuroki Y."/>
            <person name="Toyoda A."/>
            <person name="Suzuki Y."/>
            <person name="Hashimoto A."/>
            <person name="Yamaguchi K."/>
            <person name="Sugano A."/>
            <person name="Kohara Y."/>
            <person name="Fujiyama A."/>
            <person name="Anterola A."/>
            <person name="Aoki S."/>
            <person name="Ashton N."/>
            <person name="Barbazuk W.B."/>
            <person name="Barker E."/>
            <person name="Bennetzen J."/>
            <person name="Bezanilla M."/>
            <person name="Blankenship R."/>
            <person name="Cho S.H."/>
            <person name="Dutcher S."/>
            <person name="Estelle M."/>
            <person name="Fawcett J.A."/>
            <person name="Gundlach H."/>
            <person name="Hanada K."/>
            <person name="Heyl A."/>
            <person name="Hicks K.A."/>
            <person name="Hugh J."/>
            <person name="Lohr M."/>
            <person name="Mayer K."/>
            <person name="Melkozernov A."/>
            <person name="Murata T."/>
            <person name="Nelson D."/>
            <person name="Pils B."/>
            <person name="Prigge M."/>
            <person name="Reiss B."/>
            <person name="Renner T."/>
            <person name="Rombauts S."/>
            <person name="Rushton P."/>
            <person name="Sanderfoot A."/>
            <person name="Schween G."/>
            <person name="Shiu S.-H."/>
            <person name="Stueber K."/>
            <person name="Theodoulou F.L."/>
            <person name="Tu H."/>
            <person name="Van de Peer Y."/>
            <person name="Verrier P.J."/>
            <person name="Waters E."/>
            <person name="Wood A."/>
            <person name="Yang L."/>
            <person name="Cove D."/>
            <person name="Cuming A."/>
            <person name="Hasebe M."/>
            <person name="Lucas S."/>
            <person name="Mishler D.B."/>
            <person name="Reski R."/>
            <person name="Grigoriev I."/>
            <person name="Quatrano R.S."/>
            <person name="Boore J.L."/>
        </authorList>
    </citation>
    <scope>NUCLEOTIDE SEQUENCE [LARGE SCALE GENOMIC DNA]</scope>
    <source>
        <strain evidence="11 12">cv. Gransden 2004</strain>
    </source>
</reference>
<gene>
    <name evidence="11" type="primary">LOC112273606</name>
    <name evidence="10" type="ORF">PHYPA_025014</name>
</gene>
<reference evidence="11" key="3">
    <citation type="submission" date="2020-12" db="UniProtKB">
        <authorList>
            <consortium name="EnsemblPlants"/>
        </authorList>
    </citation>
    <scope>IDENTIFICATION</scope>
</reference>
<evidence type="ECO:0000259" key="9">
    <source>
        <dbReference type="Pfam" id="PF21238"/>
    </source>
</evidence>
<evidence type="ECO:0000256" key="5">
    <source>
        <dbReference type="ARBA" id="ARBA00075270"/>
    </source>
</evidence>
<dbReference type="EMBL" id="ABEU02000020">
    <property type="protein sequence ID" value="PNR33071.1"/>
    <property type="molecule type" value="Genomic_DNA"/>
</dbReference>
<feature type="domain" description="Pus10-like C-terminal" evidence="9">
    <location>
        <begin position="310"/>
        <end position="542"/>
    </location>
</feature>
<dbReference type="Gene3D" id="1.10.10.2050">
    <property type="match status" value="1"/>
</dbReference>
<proteinExistence type="inferred from homology"/>
<evidence type="ECO:0000256" key="6">
    <source>
        <dbReference type="ARBA" id="ARBA00079393"/>
    </source>
</evidence>
<evidence type="ECO:0000256" key="2">
    <source>
        <dbReference type="ARBA" id="ARBA00012787"/>
    </source>
</evidence>
<evidence type="ECO:0000256" key="7">
    <source>
        <dbReference type="ARBA" id="ARBA00083669"/>
    </source>
</evidence>
<evidence type="ECO:0000313" key="12">
    <source>
        <dbReference type="Proteomes" id="UP000006727"/>
    </source>
</evidence>
<evidence type="ECO:0000259" key="8">
    <source>
        <dbReference type="Pfam" id="PF21237"/>
    </source>
</evidence>
<protein>
    <recommendedName>
        <fullName evidence="2">tRNA pseudouridine(55) synthase</fullName>
        <ecNumber evidence="2">5.4.99.25</ecNumber>
    </recommendedName>
    <alternativeName>
        <fullName evidence="7">tRNA pseudouridine 55 synthase</fullName>
    </alternativeName>
    <alternativeName>
        <fullName evidence="5">tRNA pseudouridylate synthase</fullName>
    </alternativeName>
    <alternativeName>
        <fullName evidence="6">tRNA-uridine isomerase</fullName>
    </alternativeName>
</protein>
<evidence type="ECO:0000256" key="3">
    <source>
        <dbReference type="ARBA" id="ARBA00022694"/>
    </source>
</evidence>
<dbReference type="EC" id="5.4.99.25" evidence="2"/>
<comment type="similarity">
    <text evidence="1">Belongs to the pseudouridine synthase Pus10 family.</text>
</comment>
<dbReference type="Gene3D" id="3.30.70.3190">
    <property type="match status" value="1"/>
</dbReference>
<dbReference type="FunFam" id="3.30.70.2510:FF:000001">
    <property type="entry name" value="tRNA pseudouridine synthase Pus10"/>
    <property type="match status" value="1"/>
</dbReference>
<dbReference type="SUPFAM" id="SSF55120">
    <property type="entry name" value="Pseudouridine synthase"/>
    <property type="match status" value="1"/>
</dbReference>
<dbReference type="Pfam" id="PF21237">
    <property type="entry name" value="Pus10_N_euk"/>
    <property type="match status" value="1"/>
</dbReference>
<dbReference type="GO" id="GO:0160148">
    <property type="term" value="F:tRNA pseudouridine(55) synthase activity"/>
    <property type="evidence" value="ECO:0007669"/>
    <property type="project" value="UniProtKB-EC"/>
</dbReference>
<dbReference type="InterPro" id="IPR020103">
    <property type="entry name" value="PsdUridine_synth_cat_dom_sf"/>
</dbReference>
<evidence type="ECO:0000256" key="4">
    <source>
        <dbReference type="ARBA" id="ARBA00023235"/>
    </source>
</evidence>
<dbReference type="PANTHER" id="PTHR21568">
    <property type="entry name" value="TRNA PSEUDOURIDINE SYNTHASE PUS10"/>
    <property type="match status" value="1"/>
</dbReference>
<evidence type="ECO:0000256" key="1">
    <source>
        <dbReference type="ARBA" id="ARBA00009652"/>
    </source>
</evidence>
<dbReference type="RefSeq" id="XP_024358315.1">
    <property type="nucleotide sequence ID" value="XM_024502547.2"/>
</dbReference>
<dbReference type="GeneID" id="112273606"/>
<dbReference type="AlphaFoldDB" id="A0A2K1IUW6"/>
<accession>A0A2K1IUW6</accession>
<keyword evidence="3" id="KW-0819">tRNA processing</keyword>
<dbReference type="EnsemblPlants" id="Pp3c20_10980V3.1">
    <property type="protein sequence ID" value="Pp3c20_10980V3.1"/>
    <property type="gene ID" value="Pp3c20_10980"/>
</dbReference>
<dbReference type="GO" id="GO:0009982">
    <property type="term" value="F:pseudouridine synthase activity"/>
    <property type="evidence" value="ECO:0000318"/>
    <property type="project" value="GO_Central"/>
</dbReference>
<reference evidence="10 12" key="2">
    <citation type="journal article" date="2018" name="Plant J.">
        <title>The Physcomitrella patens chromosome-scale assembly reveals moss genome structure and evolution.</title>
        <authorList>
            <person name="Lang D."/>
            <person name="Ullrich K.K."/>
            <person name="Murat F."/>
            <person name="Fuchs J."/>
            <person name="Jenkins J."/>
            <person name="Haas F.B."/>
            <person name="Piednoel M."/>
            <person name="Gundlach H."/>
            <person name="Van Bel M."/>
            <person name="Meyberg R."/>
            <person name="Vives C."/>
            <person name="Morata J."/>
            <person name="Symeonidi A."/>
            <person name="Hiss M."/>
            <person name="Muchero W."/>
            <person name="Kamisugi Y."/>
            <person name="Saleh O."/>
            <person name="Blanc G."/>
            <person name="Decker E.L."/>
            <person name="van Gessel N."/>
            <person name="Grimwood J."/>
            <person name="Hayes R.D."/>
            <person name="Graham S.W."/>
            <person name="Gunter L.E."/>
            <person name="McDaniel S.F."/>
            <person name="Hoernstein S.N.W."/>
            <person name="Larsson A."/>
            <person name="Li F.W."/>
            <person name="Perroud P.F."/>
            <person name="Phillips J."/>
            <person name="Ranjan P."/>
            <person name="Rokshar D.S."/>
            <person name="Rothfels C.J."/>
            <person name="Schneider L."/>
            <person name="Shu S."/>
            <person name="Stevenson D.W."/>
            <person name="Thummler F."/>
            <person name="Tillich M."/>
            <person name="Villarreal Aguilar J.C."/>
            <person name="Widiez T."/>
            <person name="Wong G.K."/>
            <person name="Wymore A."/>
            <person name="Zhang Y."/>
            <person name="Zimmer A.D."/>
            <person name="Quatrano R.S."/>
            <person name="Mayer K.F.X."/>
            <person name="Goodstein D."/>
            <person name="Casacuberta J.M."/>
            <person name="Vandepoele K."/>
            <person name="Reski R."/>
            <person name="Cuming A.C."/>
            <person name="Tuskan G.A."/>
            <person name="Maumus F."/>
            <person name="Salse J."/>
            <person name="Schmutz J."/>
            <person name="Rensing S.A."/>
        </authorList>
    </citation>
    <scope>NUCLEOTIDE SEQUENCE [LARGE SCALE GENOMIC DNA]</scope>
    <source>
        <strain evidence="11 12">cv. Gransden 2004</strain>
    </source>
</reference>
<sequence>MVEAGSEEAMTESLRELLPTLPSAVVVDLLSIGVCTRCVLRFLNVRSIDFAGSIPSPDLLLAELNSSSSSTSKKTNGNEKTSTAEMECEPTTAIELTNKISEGMKNPCIVCLGALHMYIGDGSKHQIEQVARKEGYVFDDFCLEASVPAITVVRDRSLWLYLKKKYPKESMFAPQFETNSIVSLKEAIKWSVIAPLESMLAAKFNSNALVRIALLYKHSTSLTELNFINHSGGDAKRRRRGQEERTPSPAAGLAAVAAVRTAEAGESVATVVRALATMTGDTFSRHFSSPPPRASTPCDRSIMCWRMPVFVGGRYLKFSRNISQSRWMIDDERMGEGSVQEVIGNAIFPYYKGDSYKFHAAGREDMDVRMLGPGRPFLLEILNARNIPSSSEIAKLEGEINSLKEGWVKVRELRQVGVEACAIMREGEAEKQKEYAAVVWLSRPVTSEDFEALSSLKELELQQKTPVRVLHRRSPLIRPRIIHWMRCEEIKDSPNYFLLFLCTQAGTYIKEFVHGDFGRTCPNVGSILNCQADILQLDVMDVKMDFH</sequence>
<evidence type="ECO:0000313" key="10">
    <source>
        <dbReference type="EMBL" id="PNR33071.1"/>
    </source>
</evidence>
<dbReference type="PaxDb" id="3218-PP1S406_8V6.1"/>
<feature type="domain" description="Pus10 N-terminal eukaryotes" evidence="8">
    <location>
        <begin position="108"/>
        <end position="299"/>
    </location>
</feature>
<dbReference type="InterPro" id="IPR048742">
    <property type="entry name" value="Pus10_N_euk"/>
</dbReference>
<name>A0A2K1IUW6_PHYPA</name>
<dbReference type="STRING" id="3218.A0A2K1IUW6"/>
<dbReference type="Gene3D" id="3.30.70.2510">
    <property type="match status" value="1"/>
</dbReference>
<dbReference type="GO" id="GO:0003723">
    <property type="term" value="F:RNA binding"/>
    <property type="evidence" value="ECO:0007669"/>
    <property type="project" value="InterPro"/>
</dbReference>
<dbReference type="GO" id="GO:0031119">
    <property type="term" value="P:tRNA pseudouridine synthesis"/>
    <property type="evidence" value="ECO:0000318"/>
    <property type="project" value="GO_Central"/>
</dbReference>
<dbReference type="Proteomes" id="UP000006727">
    <property type="component" value="Chromosome 20"/>
</dbReference>
<keyword evidence="12" id="KW-1185">Reference proteome</keyword>
<dbReference type="NCBIfam" id="TIGR01213">
    <property type="entry name" value="pseudo_Pus10arc"/>
    <property type="match status" value="1"/>
</dbReference>
<dbReference type="PANTHER" id="PTHR21568:SF0">
    <property type="entry name" value="TRNA PSEUDOURIDINE SYNTHASE PUS10"/>
    <property type="match status" value="1"/>
</dbReference>
<dbReference type="InterPro" id="IPR039894">
    <property type="entry name" value="Pus10-like"/>
</dbReference>
<dbReference type="OrthoDB" id="271937at2759"/>
<dbReference type="FunFam" id="3.30.70.3190:FF:000001">
    <property type="entry name" value="tRNA pseudouridine synthase Pus10"/>
    <property type="match status" value="1"/>
</dbReference>
<dbReference type="Gramene" id="Pp3c20_10980V3.2">
    <property type="protein sequence ID" value="Pp3c20_10980V3.2"/>
    <property type="gene ID" value="Pp3c20_10980"/>
</dbReference>
<keyword evidence="4" id="KW-0413">Isomerase</keyword>